<protein>
    <submittedName>
        <fullName evidence="1">Uncharacterized protein</fullName>
    </submittedName>
</protein>
<proteinExistence type="predicted"/>
<evidence type="ECO:0000313" key="1">
    <source>
        <dbReference type="EMBL" id="KDP42603.1"/>
    </source>
</evidence>
<accession>A0A067L5V2</accession>
<keyword evidence="2" id="KW-1185">Reference proteome</keyword>
<dbReference type="AlphaFoldDB" id="A0A067L5V2"/>
<organism evidence="1 2">
    <name type="scientific">Jatropha curcas</name>
    <name type="common">Barbados nut</name>
    <dbReference type="NCBI Taxonomy" id="180498"/>
    <lineage>
        <taxon>Eukaryota</taxon>
        <taxon>Viridiplantae</taxon>
        <taxon>Streptophyta</taxon>
        <taxon>Embryophyta</taxon>
        <taxon>Tracheophyta</taxon>
        <taxon>Spermatophyta</taxon>
        <taxon>Magnoliopsida</taxon>
        <taxon>eudicotyledons</taxon>
        <taxon>Gunneridae</taxon>
        <taxon>Pentapetalae</taxon>
        <taxon>rosids</taxon>
        <taxon>fabids</taxon>
        <taxon>Malpighiales</taxon>
        <taxon>Euphorbiaceae</taxon>
        <taxon>Crotonoideae</taxon>
        <taxon>Jatropheae</taxon>
        <taxon>Jatropha</taxon>
    </lineage>
</organism>
<name>A0A067L5V2_JATCU</name>
<gene>
    <name evidence="1" type="ORF">JCGZ_24377</name>
</gene>
<evidence type="ECO:0000313" key="2">
    <source>
        <dbReference type="Proteomes" id="UP000027138"/>
    </source>
</evidence>
<sequence length="82" mass="8966">MAAKNVIIWPPGDSVIDPVLILRGKSGNNTFAALSYLYYGMDLCVRGAHLKVGYKRAIEIWACKHKVLTMLGLLGFEGGVNE</sequence>
<dbReference type="Proteomes" id="UP000027138">
    <property type="component" value="Unassembled WGS sequence"/>
</dbReference>
<reference evidence="1 2" key="1">
    <citation type="journal article" date="2014" name="PLoS ONE">
        <title>Global Analysis of Gene Expression Profiles in Physic Nut (Jatropha curcas L.) Seedlings Exposed to Salt Stress.</title>
        <authorList>
            <person name="Zhang L."/>
            <person name="Zhang C."/>
            <person name="Wu P."/>
            <person name="Chen Y."/>
            <person name="Li M."/>
            <person name="Jiang H."/>
            <person name="Wu G."/>
        </authorList>
    </citation>
    <scope>NUCLEOTIDE SEQUENCE [LARGE SCALE GENOMIC DNA]</scope>
    <source>
        <strain evidence="2">cv. GZQX0401</strain>
        <tissue evidence="1">Young leaves</tissue>
    </source>
</reference>
<dbReference type="EMBL" id="KK914294">
    <property type="protein sequence ID" value="KDP42603.1"/>
    <property type="molecule type" value="Genomic_DNA"/>
</dbReference>